<dbReference type="GO" id="GO:0005739">
    <property type="term" value="C:mitochondrion"/>
    <property type="evidence" value="ECO:0007669"/>
    <property type="project" value="InterPro"/>
</dbReference>
<evidence type="ECO:0000256" key="1">
    <source>
        <dbReference type="SAM" id="Phobius"/>
    </source>
</evidence>
<keyword evidence="1" id="KW-1133">Transmembrane helix</keyword>
<keyword evidence="1" id="KW-0472">Membrane</keyword>
<feature type="transmembrane region" description="Helical" evidence="1">
    <location>
        <begin position="128"/>
        <end position="148"/>
    </location>
</feature>
<dbReference type="InterPro" id="IPR008699">
    <property type="entry name" value="NDUFB8"/>
</dbReference>
<sequence length="177" mass="20792">YFYVCFYTYRYIMPSLLFSITRRSIGSSHVLGAYWNKDWEPGPYPRTEEEKAAAAKKYGLLKEEYIPIPDDGDGAGDYPAFKPYSVEGRDPHYPWDFPEYRRNFNEAMHENFNMYTEEKYNVERKLRYPMSAMLAAFLGVMGGTFFLVDQCKYTAFLPAMPRHLPEPGVSHYKYSRS</sequence>
<keyword evidence="2" id="KW-0830">Ubiquinone</keyword>
<dbReference type="AlphaFoldDB" id="A0A146LFF4"/>
<accession>A0A146LFF4</accession>
<dbReference type="PANTHER" id="PTHR12840:SF1">
    <property type="entry name" value="NADH DEHYDROGENASE [UBIQUINONE] 1 BETA SUBCOMPLEX SUBUNIT 8, MITOCHONDRIAL"/>
    <property type="match status" value="1"/>
</dbReference>
<keyword evidence="1" id="KW-0812">Transmembrane</keyword>
<dbReference type="PANTHER" id="PTHR12840">
    <property type="entry name" value="NADH-UBIQUINONE OXIDOREDUCTASE ASHI SUBUNIT"/>
    <property type="match status" value="1"/>
</dbReference>
<gene>
    <name evidence="2" type="primary">NDUFB8_1</name>
    <name evidence="2" type="ORF">g.43712</name>
</gene>
<evidence type="ECO:0000313" key="2">
    <source>
        <dbReference type="EMBL" id="JAQ07003.1"/>
    </source>
</evidence>
<protein>
    <submittedName>
        <fullName evidence="2">NADH dehydrogenase [ubiquinone] 1 beta subcomplex subunit 8, mitochondrial</fullName>
    </submittedName>
</protein>
<feature type="non-terminal residue" evidence="2">
    <location>
        <position position="1"/>
    </location>
</feature>
<dbReference type="EMBL" id="GDHC01011626">
    <property type="protein sequence ID" value="JAQ07003.1"/>
    <property type="molecule type" value="Transcribed_RNA"/>
</dbReference>
<reference evidence="2" key="1">
    <citation type="journal article" date="2016" name="Gigascience">
        <title>De novo construction of an expanded transcriptome assembly for the western tarnished plant bug, Lygus hesperus.</title>
        <authorList>
            <person name="Tassone E.E."/>
            <person name="Geib S.M."/>
            <person name="Hall B."/>
            <person name="Fabrick J.A."/>
            <person name="Brent C.S."/>
            <person name="Hull J.J."/>
        </authorList>
    </citation>
    <scope>NUCLEOTIDE SEQUENCE</scope>
</reference>
<dbReference type="Pfam" id="PF05821">
    <property type="entry name" value="NDUF_B8"/>
    <property type="match status" value="1"/>
</dbReference>
<name>A0A146LFF4_LYGHE</name>
<proteinExistence type="predicted"/>
<organism evidence="2">
    <name type="scientific">Lygus hesperus</name>
    <name type="common">Western plant bug</name>
    <dbReference type="NCBI Taxonomy" id="30085"/>
    <lineage>
        <taxon>Eukaryota</taxon>
        <taxon>Metazoa</taxon>
        <taxon>Ecdysozoa</taxon>
        <taxon>Arthropoda</taxon>
        <taxon>Hexapoda</taxon>
        <taxon>Insecta</taxon>
        <taxon>Pterygota</taxon>
        <taxon>Neoptera</taxon>
        <taxon>Paraneoptera</taxon>
        <taxon>Hemiptera</taxon>
        <taxon>Heteroptera</taxon>
        <taxon>Panheteroptera</taxon>
        <taxon>Cimicomorpha</taxon>
        <taxon>Miridae</taxon>
        <taxon>Mirini</taxon>
        <taxon>Lygus</taxon>
    </lineage>
</organism>